<dbReference type="InterPro" id="IPR044691">
    <property type="entry name" value="DCC1_Trx"/>
</dbReference>
<reference evidence="2" key="1">
    <citation type="journal article" date="2019" name="Int. J. Syst. Evol. Microbiol.">
        <title>The Global Catalogue of Microorganisms (GCM) 10K type strain sequencing project: providing services to taxonomists for standard genome sequencing and annotation.</title>
        <authorList>
            <consortium name="The Broad Institute Genomics Platform"/>
            <consortium name="The Broad Institute Genome Sequencing Center for Infectious Disease"/>
            <person name="Wu L."/>
            <person name="Ma J."/>
        </authorList>
    </citation>
    <scope>NUCLEOTIDE SEQUENCE [LARGE SCALE GENOMIC DNA]</scope>
    <source>
        <strain evidence="2">CGMCC 1.16275</strain>
    </source>
</reference>
<protein>
    <submittedName>
        <fullName evidence="1">Thiol-disulfide oxidoreductase DCC family protein</fullName>
    </submittedName>
</protein>
<evidence type="ECO:0000313" key="2">
    <source>
        <dbReference type="Proteomes" id="UP001596456"/>
    </source>
</evidence>
<accession>A0ABW2KUA6</accession>
<dbReference type="Pfam" id="PF04134">
    <property type="entry name" value="DCC1-like"/>
    <property type="match status" value="1"/>
</dbReference>
<dbReference type="EMBL" id="JBHTCM010000010">
    <property type="protein sequence ID" value="MFC7333614.1"/>
    <property type="molecule type" value="Genomic_DNA"/>
</dbReference>
<evidence type="ECO:0000313" key="1">
    <source>
        <dbReference type="EMBL" id="MFC7333614.1"/>
    </source>
</evidence>
<dbReference type="Proteomes" id="UP001596456">
    <property type="component" value="Unassembled WGS sequence"/>
</dbReference>
<dbReference type="RefSeq" id="WP_377358802.1">
    <property type="nucleotide sequence ID" value="NZ_JBHTCM010000010.1"/>
</dbReference>
<dbReference type="PANTHER" id="PTHR34290:SF2">
    <property type="entry name" value="OS04G0668800 PROTEIN"/>
    <property type="match status" value="1"/>
</dbReference>
<sequence length="140" mass="15497">MSGATGTEPLEPGSCGLTTLYNGRCPVCRPEVEHYARLDARAGGGNAWIDLYRAPDLLARHGLDAETVKRRLHVIGPDGRVATGVDAFLLIWRSLPRYRWLAALVGSRPVRPAAGLVYDRVLAPLLYAHTRRREARERGR</sequence>
<comment type="caution">
    <text evidence="1">The sequence shown here is derived from an EMBL/GenBank/DDBJ whole genome shotgun (WGS) entry which is preliminary data.</text>
</comment>
<keyword evidence="2" id="KW-1185">Reference proteome</keyword>
<name>A0ABW2KUA6_9PROT</name>
<dbReference type="InterPro" id="IPR007263">
    <property type="entry name" value="DCC1-like"/>
</dbReference>
<gene>
    <name evidence="1" type="ORF">ACFQPS_10610</name>
</gene>
<dbReference type="PANTHER" id="PTHR34290">
    <property type="entry name" value="SI:CH73-390P7.2"/>
    <property type="match status" value="1"/>
</dbReference>
<organism evidence="1 2">
    <name type="scientific">Rhodocista pekingensis</name>
    <dbReference type="NCBI Taxonomy" id="201185"/>
    <lineage>
        <taxon>Bacteria</taxon>
        <taxon>Pseudomonadati</taxon>
        <taxon>Pseudomonadota</taxon>
        <taxon>Alphaproteobacteria</taxon>
        <taxon>Rhodospirillales</taxon>
        <taxon>Azospirillaceae</taxon>
        <taxon>Rhodocista</taxon>
    </lineage>
</organism>
<proteinExistence type="predicted"/>